<dbReference type="InterPro" id="IPR010982">
    <property type="entry name" value="Lambda_DNA-bd_dom_sf"/>
</dbReference>
<dbReference type="GO" id="GO:0046872">
    <property type="term" value="F:metal ion binding"/>
    <property type="evidence" value="ECO:0007669"/>
    <property type="project" value="UniProtKB-KW"/>
</dbReference>
<keyword evidence="3" id="KW-0411">Iron-sulfur</keyword>
<sequence>MVYTIKEGCRGCDRCWPQCPSGAIKPSTEREGYWIDPTLCNSCPDVAVPRCVSVCESDAYLQPLQAKRGRCKSTLLPPAIPEIFINGQTAPFASSMVIWETCTVLSQRQLLPWQSDATGKLCYRRPVNHGRGEMRFRLAMNPERSPDKTSKGDSLLPMSTEEARGAIAQFDIRATCAHLIFAAYVVTLDCPWKDAFTLNDQHIEKYLGLDRRKDLSKLDKLTLIKNWVYQSCRILVSLDWPRQGKVQAFTLNEQPIWNLLDTQYYFEEDTQGAQHLIGLSFTIRAGGWAKHFLNKRDYRRQTAFFQYGSLPQVLLTEVMSSWQQHEGAVRILLWLLFKLRLGGDHRLTIRTLLRIAYGEERLKEAITVRGAHKRLLKTFEGDLEAICHHGLKPCFDLATYPADIQPLWVKAHAIPDNVDDELAFWTDDASRLLTNHAPRDKWPRLLNARLSGFELSEVWQQTMRRSEPKPRRNSSKSNAQFSQVKFSQARQPHSVEAHSWHDPTTQANPSLTGSKLKVARQQNKLSQRALADCLGKSQSWIRDVEKGRFSISAKDEMRLRQALNIT</sequence>
<dbReference type="PROSITE" id="PS50943">
    <property type="entry name" value="HTH_CROC1"/>
    <property type="match status" value="1"/>
</dbReference>
<dbReference type="STRING" id="1666911.HLUCCA11_18340"/>
<evidence type="ECO:0000256" key="1">
    <source>
        <dbReference type="ARBA" id="ARBA00022723"/>
    </source>
</evidence>
<evidence type="ECO:0000259" key="5">
    <source>
        <dbReference type="PROSITE" id="PS50943"/>
    </source>
</evidence>
<dbReference type="PROSITE" id="PS00198">
    <property type="entry name" value="4FE4S_FER_1"/>
    <property type="match status" value="1"/>
</dbReference>
<dbReference type="GO" id="GO:0003677">
    <property type="term" value="F:DNA binding"/>
    <property type="evidence" value="ECO:0007669"/>
    <property type="project" value="InterPro"/>
</dbReference>
<name>A0A0P7ZFW6_9CYAN</name>
<proteinExistence type="predicted"/>
<evidence type="ECO:0000256" key="4">
    <source>
        <dbReference type="SAM" id="MobiDB-lite"/>
    </source>
</evidence>
<dbReference type="CDD" id="cd00093">
    <property type="entry name" value="HTH_XRE"/>
    <property type="match status" value="1"/>
</dbReference>
<dbReference type="PATRIC" id="fig|1666911.3.peg.1886"/>
<dbReference type="Proteomes" id="UP000050465">
    <property type="component" value="Unassembled WGS sequence"/>
</dbReference>
<dbReference type="EMBL" id="LJZR01000031">
    <property type="protein sequence ID" value="KPQ33486.1"/>
    <property type="molecule type" value="Genomic_DNA"/>
</dbReference>
<dbReference type="PROSITE" id="PS51379">
    <property type="entry name" value="4FE4S_FER_2"/>
    <property type="match status" value="1"/>
</dbReference>
<dbReference type="SUPFAM" id="SSF54862">
    <property type="entry name" value="4Fe-4S ferredoxins"/>
    <property type="match status" value="1"/>
</dbReference>
<reference evidence="7 8" key="1">
    <citation type="submission" date="2015-09" db="EMBL/GenBank/DDBJ databases">
        <title>Identification and resolution of microdiversity through metagenomic sequencing of parallel consortia.</title>
        <authorList>
            <person name="Nelson W.C."/>
            <person name="Romine M.F."/>
            <person name="Lindemann S.R."/>
        </authorList>
    </citation>
    <scope>NUCLEOTIDE SEQUENCE [LARGE SCALE GENOMIC DNA]</scope>
    <source>
        <strain evidence="7">Ana</strain>
    </source>
</reference>
<gene>
    <name evidence="7" type="ORF">HLUCCA11_18340</name>
</gene>
<keyword evidence="1" id="KW-0479">Metal-binding</keyword>
<evidence type="ECO:0000313" key="7">
    <source>
        <dbReference type="EMBL" id="KPQ33486.1"/>
    </source>
</evidence>
<feature type="domain" description="4Fe-4S ferredoxin-type" evidence="6">
    <location>
        <begin position="1"/>
        <end position="29"/>
    </location>
</feature>
<dbReference type="SUPFAM" id="SSF47413">
    <property type="entry name" value="lambda repressor-like DNA-binding domains"/>
    <property type="match status" value="1"/>
</dbReference>
<evidence type="ECO:0000313" key="8">
    <source>
        <dbReference type="Proteomes" id="UP000050465"/>
    </source>
</evidence>
<organism evidence="7 8">
    <name type="scientific">Phormidesmis priestleyi Ana</name>
    <dbReference type="NCBI Taxonomy" id="1666911"/>
    <lineage>
        <taxon>Bacteria</taxon>
        <taxon>Bacillati</taxon>
        <taxon>Cyanobacteriota</taxon>
        <taxon>Cyanophyceae</taxon>
        <taxon>Leptolyngbyales</taxon>
        <taxon>Leptolyngbyaceae</taxon>
        <taxon>Phormidesmis</taxon>
    </lineage>
</organism>
<dbReference type="Gene3D" id="3.30.70.20">
    <property type="match status" value="1"/>
</dbReference>
<comment type="caution">
    <text evidence="7">The sequence shown here is derived from an EMBL/GenBank/DDBJ whole genome shotgun (WGS) entry which is preliminary data.</text>
</comment>
<feature type="compositionally biased region" description="Polar residues" evidence="4">
    <location>
        <begin position="502"/>
        <end position="513"/>
    </location>
</feature>
<dbReference type="InterPro" id="IPR001387">
    <property type="entry name" value="Cro/C1-type_HTH"/>
</dbReference>
<evidence type="ECO:0000256" key="3">
    <source>
        <dbReference type="ARBA" id="ARBA00023014"/>
    </source>
</evidence>
<dbReference type="Gene3D" id="1.10.260.40">
    <property type="entry name" value="lambda repressor-like DNA-binding domains"/>
    <property type="match status" value="1"/>
</dbReference>
<evidence type="ECO:0000259" key="6">
    <source>
        <dbReference type="PROSITE" id="PS51379"/>
    </source>
</evidence>
<feature type="compositionally biased region" description="Polar residues" evidence="4">
    <location>
        <begin position="475"/>
        <end position="491"/>
    </location>
</feature>
<protein>
    <submittedName>
        <fullName evidence="7">4Fe-4S ferredoxin</fullName>
    </submittedName>
</protein>
<dbReference type="GO" id="GO:0051536">
    <property type="term" value="F:iron-sulfur cluster binding"/>
    <property type="evidence" value="ECO:0007669"/>
    <property type="project" value="UniProtKB-KW"/>
</dbReference>
<feature type="domain" description="HTH cro/C1-type" evidence="5">
    <location>
        <begin position="516"/>
        <end position="566"/>
    </location>
</feature>
<dbReference type="InterPro" id="IPR017900">
    <property type="entry name" value="4Fe4S_Fe_S_CS"/>
</dbReference>
<dbReference type="AlphaFoldDB" id="A0A0P7ZFW6"/>
<accession>A0A0P7ZFW6</accession>
<dbReference type="InterPro" id="IPR017896">
    <property type="entry name" value="4Fe4S_Fe-S-bd"/>
</dbReference>
<evidence type="ECO:0000256" key="2">
    <source>
        <dbReference type="ARBA" id="ARBA00023004"/>
    </source>
</evidence>
<feature type="region of interest" description="Disordered" evidence="4">
    <location>
        <begin position="461"/>
        <end position="513"/>
    </location>
</feature>
<keyword evidence="2" id="KW-0408">Iron</keyword>